<dbReference type="InterPro" id="IPR012337">
    <property type="entry name" value="RNaseH-like_sf"/>
</dbReference>
<dbReference type="PANTHER" id="PTHR46889:SF4">
    <property type="entry name" value="TRANSPOSASE INSO FOR INSERTION SEQUENCE ELEMENT IS911B-RELATED"/>
    <property type="match status" value="1"/>
</dbReference>
<evidence type="ECO:0000313" key="4">
    <source>
        <dbReference type="EMBL" id="AHE98432.1"/>
    </source>
</evidence>
<dbReference type="KEGG" id="tti:THITH_09785"/>
<dbReference type="EMBL" id="CP007029">
    <property type="protein sequence ID" value="AHE98503.1"/>
    <property type="molecule type" value="Genomic_DNA"/>
</dbReference>
<dbReference type="EMBL" id="CP007029">
    <property type="protein sequence ID" value="AHE99150.1"/>
    <property type="molecule type" value="Genomic_DNA"/>
</dbReference>
<dbReference type="KEGG" id="tti:THITH_02960"/>
<dbReference type="GO" id="GO:0015074">
    <property type="term" value="P:DNA integration"/>
    <property type="evidence" value="ECO:0007669"/>
    <property type="project" value="InterPro"/>
</dbReference>
<feature type="domain" description="Integrase catalytic" evidence="1">
    <location>
        <begin position="137"/>
        <end position="303"/>
    </location>
</feature>
<dbReference type="NCBIfam" id="NF033516">
    <property type="entry name" value="transpos_IS3"/>
    <property type="match status" value="1"/>
</dbReference>
<dbReference type="InterPro" id="IPR050900">
    <property type="entry name" value="Transposase_IS3/IS150/IS904"/>
</dbReference>
<dbReference type="STRING" id="713585.THITH_02960"/>
<keyword evidence="8" id="KW-1185">Reference proteome</keyword>
<dbReference type="Proteomes" id="UP000005289">
    <property type="component" value="Chromosome"/>
</dbReference>
<dbReference type="KEGG" id="tti:THITH_09330"/>
<dbReference type="Gene3D" id="3.30.420.10">
    <property type="entry name" value="Ribonuclease H-like superfamily/Ribonuclease H"/>
    <property type="match status" value="1"/>
</dbReference>
<dbReference type="HOGENOM" id="CLU_043663_1_0_6"/>
<dbReference type="KEGG" id="tti:THITH_13760"/>
<gene>
    <name evidence="2" type="ORF">THITH_02960</name>
    <name evidence="3" type="ORF">THITH_05155</name>
    <name evidence="4" type="ORF">THITH_09330</name>
    <name evidence="5" type="ORF">THITH_09785</name>
    <name evidence="6" type="ORF">THITH_11190</name>
    <name evidence="7" type="ORF">THITH_13760</name>
</gene>
<dbReference type="GO" id="GO:0003676">
    <property type="term" value="F:nucleic acid binding"/>
    <property type="evidence" value="ECO:0007669"/>
    <property type="project" value="InterPro"/>
</dbReference>
<evidence type="ECO:0000259" key="1">
    <source>
        <dbReference type="PROSITE" id="PS50994"/>
    </source>
</evidence>
<dbReference type="PROSITE" id="PS50994">
    <property type="entry name" value="INTEGRASE"/>
    <property type="match status" value="1"/>
</dbReference>
<dbReference type="EMBL" id="CP007029">
    <property type="protein sequence ID" value="AHE97412.1"/>
    <property type="molecule type" value="Genomic_DNA"/>
</dbReference>
<dbReference type="EMBL" id="CP007029">
    <property type="protein sequence ID" value="AHE97753.1"/>
    <property type="molecule type" value="Genomic_DNA"/>
</dbReference>
<dbReference type="InterPro" id="IPR001584">
    <property type="entry name" value="Integrase_cat-core"/>
</dbReference>
<sequence length="358" mass="40215">MITPETRALALDLIDEAVAAGARLTPACAVLGLTPRTLRRWRALAGSDTGLVDRRTCTPRVPANRLSAEEQETILTVCNAPEYRSLPPTQIVPRLADQGVYIASEASFYRVLRAHDQVQRRGRAAAPRQVPKPEGVCATAPNVCWAWDITFLASSIRGQFYRLYLIEDVFSRKVVGWEVHTEESAEHASRLIERACLAEGVHRPGLVLHSDNGSPMKGATMLSTLQRLGVVPSFSRPSVSDDNPYAESLFRTLKYTPAFPPQPFASLADARAWVARFVHWYNEEHRHSKIRFVTPGQRHRGEDIAILAHRHRVYQDAQRANPTRWSRHTRNWTPIDHVWLNPPKEHAQTPALMVAQAA</sequence>
<evidence type="ECO:0000313" key="3">
    <source>
        <dbReference type="EMBL" id="AHE97753.1"/>
    </source>
</evidence>
<dbReference type="InterPro" id="IPR036397">
    <property type="entry name" value="RNaseH_sf"/>
</dbReference>
<evidence type="ECO:0000313" key="6">
    <source>
        <dbReference type="EMBL" id="AHE98717.1"/>
    </source>
</evidence>
<reference evidence="6 8" key="1">
    <citation type="submission" date="2013-12" db="EMBL/GenBank/DDBJ databases">
        <authorList>
            <consortium name="DOE Joint Genome Institute"/>
            <person name="Muyzer G."/>
            <person name="Huntemann M."/>
            <person name="Han J."/>
            <person name="Chen A."/>
            <person name="Kyrpides N."/>
            <person name="Mavromatis K."/>
            <person name="Markowitz V."/>
            <person name="Palaniappan K."/>
            <person name="Ivanova N."/>
            <person name="Schaumberg A."/>
            <person name="Pati A."/>
            <person name="Liolios K."/>
            <person name="Nordberg H.P."/>
            <person name="Cantor M.N."/>
            <person name="Hua S.X."/>
            <person name="Woyke T."/>
        </authorList>
    </citation>
    <scope>NUCLEOTIDE SEQUENCE [LARGE SCALE GENOMIC DNA]</scope>
    <source>
        <strain evidence="6 8">ARh 1</strain>
    </source>
</reference>
<protein>
    <submittedName>
        <fullName evidence="6">Integrase</fullName>
    </submittedName>
</protein>
<dbReference type="EMBL" id="CP007029">
    <property type="protein sequence ID" value="AHE98717.1"/>
    <property type="molecule type" value="Genomic_DNA"/>
</dbReference>
<dbReference type="Pfam" id="PF00665">
    <property type="entry name" value="rve"/>
    <property type="match status" value="1"/>
</dbReference>
<dbReference type="EMBL" id="CP007029">
    <property type="protein sequence ID" value="AHE98432.1"/>
    <property type="molecule type" value="Genomic_DNA"/>
</dbReference>
<accession>G4DM77</accession>
<evidence type="ECO:0000313" key="7">
    <source>
        <dbReference type="EMBL" id="AHE99150.1"/>
    </source>
</evidence>
<evidence type="ECO:0000313" key="8">
    <source>
        <dbReference type="Proteomes" id="UP000005289"/>
    </source>
</evidence>
<dbReference type="AlphaFoldDB" id="G4DM77"/>
<evidence type="ECO:0000313" key="2">
    <source>
        <dbReference type="EMBL" id="AHE97412.1"/>
    </source>
</evidence>
<dbReference type="PANTHER" id="PTHR46889">
    <property type="entry name" value="TRANSPOSASE INSF FOR INSERTION SEQUENCE IS3B-RELATED"/>
    <property type="match status" value="1"/>
</dbReference>
<name>G4DM77_9GAMM</name>
<dbReference type="KEGG" id="tti:THITH_11190"/>
<organism evidence="6 8">
    <name type="scientific">Thioalkalivibrio paradoxus ARh 1</name>
    <dbReference type="NCBI Taxonomy" id="713585"/>
    <lineage>
        <taxon>Bacteria</taxon>
        <taxon>Pseudomonadati</taxon>
        <taxon>Pseudomonadota</taxon>
        <taxon>Gammaproteobacteria</taxon>
        <taxon>Chromatiales</taxon>
        <taxon>Ectothiorhodospiraceae</taxon>
        <taxon>Thioalkalivibrio</taxon>
    </lineage>
</organism>
<evidence type="ECO:0000313" key="5">
    <source>
        <dbReference type="EMBL" id="AHE98503.1"/>
    </source>
</evidence>
<proteinExistence type="predicted"/>
<dbReference type="InterPro" id="IPR048020">
    <property type="entry name" value="Transpos_IS3"/>
</dbReference>
<dbReference type="SUPFAM" id="SSF53098">
    <property type="entry name" value="Ribonuclease H-like"/>
    <property type="match status" value="1"/>
</dbReference>
<dbReference type="KEGG" id="tti:THITH_05155"/>